<dbReference type="RefSeq" id="WP_133284597.1">
    <property type="nucleotide sequence ID" value="NZ_SMSI01000002.1"/>
</dbReference>
<dbReference type="OrthoDB" id="9809513at2"/>
<protein>
    <submittedName>
        <fullName evidence="1">Uncharacterized protein</fullName>
    </submittedName>
</protein>
<evidence type="ECO:0000313" key="2">
    <source>
        <dbReference type="Proteomes" id="UP000295131"/>
    </source>
</evidence>
<comment type="caution">
    <text evidence="1">The sequence shown here is derived from an EMBL/GenBank/DDBJ whole genome shotgun (WGS) entry which is preliminary data.</text>
</comment>
<dbReference type="Proteomes" id="UP000295131">
    <property type="component" value="Unassembled WGS sequence"/>
</dbReference>
<gene>
    <name evidence="1" type="ORF">E2A64_11300</name>
</gene>
<keyword evidence="2" id="KW-1185">Reference proteome</keyword>
<dbReference type="EMBL" id="SMSI01000002">
    <property type="protein sequence ID" value="TDH35896.1"/>
    <property type="molecule type" value="Genomic_DNA"/>
</dbReference>
<proteinExistence type="predicted"/>
<organism evidence="1 2">
    <name type="scientific">Pseudohoeflea suaedae</name>
    <dbReference type="NCBI Taxonomy" id="877384"/>
    <lineage>
        <taxon>Bacteria</taxon>
        <taxon>Pseudomonadati</taxon>
        <taxon>Pseudomonadota</taxon>
        <taxon>Alphaproteobacteria</taxon>
        <taxon>Hyphomicrobiales</taxon>
        <taxon>Rhizobiaceae</taxon>
        <taxon>Pseudohoeflea</taxon>
    </lineage>
</organism>
<accession>A0A4R5PJV9</accession>
<reference evidence="1 2" key="1">
    <citation type="journal article" date="2013" name="Int. J. Syst. Evol. Microbiol.">
        <title>Hoeflea suaedae sp. nov., an endophytic bacterium isolated from the root of the halophyte Suaeda maritima.</title>
        <authorList>
            <person name="Chung E.J."/>
            <person name="Park J.A."/>
            <person name="Pramanik P."/>
            <person name="Bibi F."/>
            <person name="Jeon C.O."/>
            <person name="Chung Y.R."/>
        </authorList>
    </citation>
    <scope>NUCLEOTIDE SEQUENCE [LARGE SCALE GENOMIC DNA]</scope>
    <source>
        <strain evidence="1 2">YC6898</strain>
    </source>
</reference>
<name>A0A4R5PJV9_9HYPH</name>
<evidence type="ECO:0000313" key="1">
    <source>
        <dbReference type="EMBL" id="TDH35896.1"/>
    </source>
</evidence>
<dbReference type="AlphaFoldDB" id="A0A4R5PJV9"/>
<sequence>MTQNTHYPAGDLDELIVQEKMQVALEYQTDAWAEGVAEGIEPEILADAAVTMALKETVRLLGEERADHLISEMRQRVLSGEFSPDRTLQ</sequence>